<feature type="domain" description="UspA" evidence="2">
    <location>
        <begin position="223"/>
        <end position="292"/>
    </location>
</feature>
<dbReference type="EMBL" id="RJKX01000017">
    <property type="protein sequence ID" value="ROP83410.1"/>
    <property type="molecule type" value="Genomic_DNA"/>
</dbReference>
<dbReference type="InterPro" id="IPR006015">
    <property type="entry name" value="Universal_stress_UspA"/>
</dbReference>
<reference evidence="3 4" key="1">
    <citation type="submission" date="2018-11" db="EMBL/GenBank/DDBJ databases">
        <title>Genomic Encyclopedia of Type Strains, Phase IV (KMG-IV): sequencing the most valuable type-strain genomes for metagenomic binning, comparative biology and taxonomic classification.</title>
        <authorList>
            <person name="Goeker M."/>
        </authorList>
    </citation>
    <scope>NUCLEOTIDE SEQUENCE [LARGE SCALE GENOMIC DNA]</scope>
    <source>
        <strain evidence="3 4">DSM 5900</strain>
    </source>
</reference>
<dbReference type="InterPro" id="IPR006016">
    <property type="entry name" value="UspA"/>
</dbReference>
<gene>
    <name evidence="3" type="ORF">EDC65_4944</name>
</gene>
<proteinExistence type="inferred from homology"/>
<name>A0A3N1KXU8_9PROT</name>
<dbReference type="Proteomes" id="UP000278222">
    <property type="component" value="Unassembled WGS sequence"/>
</dbReference>
<evidence type="ECO:0000313" key="4">
    <source>
        <dbReference type="Proteomes" id="UP000278222"/>
    </source>
</evidence>
<dbReference type="AlphaFoldDB" id="A0A3N1KXU8"/>
<organism evidence="3 4">
    <name type="scientific">Stella humosa</name>
    <dbReference type="NCBI Taxonomy" id="94"/>
    <lineage>
        <taxon>Bacteria</taxon>
        <taxon>Pseudomonadati</taxon>
        <taxon>Pseudomonadota</taxon>
        <taxon>Alphaproteobacteria</taxon>
        <taxon>Rhodospirillales</taxon>
        <taxon>Stellaceae</taxon>
        <taxon>Stella</taxon>
    </lineage>
</organism>
<protein>
    <submittedName>
        <fullName evidence="3">Universal stress protein family protein</fullName>
    </submittedName>
</protein>
<dbReference type="PANTHER" id="PTHR46268:SF15">
    <property type="entry name" value="UNIVERSAL STRESS PROTEIN HP_0031"/>
    <property type="match status" value="1"/>
</dbReference>
<comment type="caution">
    <text evidence="3">The sequence shown here is derived from an EMBL/GenBank/DDBJ whole genome shotgun (WGS) entry which is preliminary data.</text>
</comment>
<feature type="domain" description="UspA" evidence="2">
    <location>
        <begin position="3"/>
        <end position="98"/>
    </location>
</feature>
<evidence type="ECO:0000259" key="2">
    <source>
        <dbReference type="Pfam" id="PF00582"/>
    </source>
</evidence>
<dbReference type="PANTHER" id="PTHR46268">
    <property type="entry name" value="STRESS RESPONSE PROTEIN NHAX"/>
    <property type="match status" value="1"/>
</dbReference>
<dbReference type="SUPFAM" id="SSF52402">
    <property type="entry name" value="Adenine nucleotide alpha hydrolases-like"/>
    <property type="match status" value="2"/>
</dbReference>
<comment type="similarity">
    <text evidence="1">Belongs to the universal stress protein A family.</text>
</comment>
<dbReference type="RefSeq" id="WP_123694622.1">
    <property type="nucleotide sequence ID" value="NZ_AP019700.1"/>
</dbReference>
<sequence>MAIRTILVPVSGGVGGDSALDAALAIAGRSNAHIEALHVVPSQGDMVPILGEGASAALIEDLVTAAQRDAALRTQRAEAAFAAALAGGIVTRMDGPPASIEARLRHPTINWRLVEGREDEVVARRGRLFDLIVVPRPGGEGDVAPETTLEAALVESGRPVLVSPPVLGPTMATRVAIAWNGSTAAARAVAAARPFLAKAQSVVILEGDGAAADGATAEDLAAMLAWRGIAAGIHRFRSDGGGIGLSILDAANQAGADLVVMGGYGHSRLREMIFGGATIDAMFESNLPLLMTH</sequence>
<keyword evidence="4" id="KW-1185">Reference proteome</keyword>
<dbReference type="OrthoDB" id="9804721at2"/>
<evidence type="ECO:0000256" key="1">
    <source>
        <dbReference type="ARBA" id="ARBA00008791"/>
    </source>
</evidence>
<dbReference type="Pfam" id="PF00582">
    <property type="entry name" value="Usp"/>
    <property type="match status" value="2"/>
</dbReference>
<accession>A0A3N1KXU8</accession>
<dbReference type="Gene3D" id="3.40.50.12370">
    <property type="match status" value="1"/>
</dbReference>
<dbReference type="PRINTS" id="PR01438">
    <property type="entry name" value="UNVRSLSTRESS"/>
</dbReference>
<evidence type="ECO:0000313" key="3">
    <source>
        <dbReference type="EMBL" id="ROP83410.1"/>
    </source>
</evidence>